<keyword evidence="1" id="KW-1133">Transmembrane helix</keyword>
<dbReference type="GeneID" id="27136807"/>
<evidence type="ECO:0000259" key="2">
    <source>
        <dbReference type="Pfam" id="PF07885"/>
    </source>
</evidence>
<sequence length="237" mass="25584">MTREGEGDRVRPLARLLAHARARQFHYLLASLILLLVIYPYVVAGPTGPVALTVLSSIILITGVYAVSYRRRQVVIAVLLAVPAFLLGWLYLATGVPALDSAGSVFTLLFYASTALIVLSRVLTTQKITTDTIYGAVSVYLLMGLTWATAYDLVESIHPGSFTADPGHNPDGTFAFPEFIYFSFVTLATLGYGDITPITNQARSLALLEAASGTIYIAVLIARLVSALGWSPETDRE</sequence>
<evidence type="ECO:0000313" key="3">
    <source>
        <dbReference type="EMBL" id="CVK32018.1"/>
    </source>
</evidence>
<dbReference type="Pfam" id="PF07885">
    <property type="entry name" value="Ion_trans_2"/>
    <property type="match status" value="1"/>
</dbReference>
<feature type="transmembrane region" description="Helical" evidence="1">
    <location>
        <begin position="98"/>
        <end position="120"/>
    </location>
</feature>
<dbReference type="AlphaFoldDB" id="A0A0X3BIW9"/>
<feature type="transmembrane region" description="Helical" evidence="1">
    <location>
        <begin position="132"/>
        <end position="154"/>
    </location>
</feature>
<organism evidence="3 4">
    <name type="scientific">Methanoculleus bourgensis</name>
    <dbReference type="NCBI Taxonomy" id="83986"/>
    <lineage>
        <taxon>Archaea</taxon>
        <taxon>Methanobacteriati</taxon>
        <taxon>Methanobacteriota</taxon>
        <taxon>Stenosarchaea group</taxon>
        <taxon>Methanomicrobia</taxon>
        <taxon>Methanomicrobiales</taxon>
        <taxon>Methanomicrobiaceae</taxon>
        <taxon>Methanoculleus</taxon>
    </lineage>
</organism>
<reference evidence="3 4" key="1">
    <citation type="submission" date="2016-01" db="EMBL/GenBank/DDBJ databases">
        <authorList>
            <person name="Manzoor S."/>
        </authorList>
    </citation>
    <scope>NUCLEOTIDE SEQUENCE [LARGE SCALE GENOMIC DNA]</scope>
    <source>
        <strain evidence="3">Methanoculleus sp MAB1</strain>
    </source>
</reference>
<dbReference type="Proteomes" id="UP000069850">
    <property type="component" value="Chromosome 1"/>
</dbReference>
<protein>
    <recommendedName>
        <fullName evidence="2">Potassium channel domain-containing protein</fullName>
    </recommendedName>
</protein>
<gene>
    <name evidence="3" type="ORF">MMAB1_0804</name>
</gene>
<dbReference type="InterPro" id="IPR013099">
    <property type="entry name" value="K_chnl_dom"/>
</dbReference>
<keyword evidence="1" id="KW-0472">Membrane</keyword>
<accession>A0A0X3BIW9</accession>
<feature type="transmembrane region" description="Helical" evidence="1">
    <location>
        <begin position="25"/>
        <end position="42"/>
    </location>
</feature>
<keyword evidence="1" id="KW-0812">Transmembrane</keyword>
<evidence type="ECO:0000256" key="1">
    <source>
        <dbReference type="SAM" id="Phobius"/>
    </source>
</evidence>
<feature type="transmembrane region" description="Helical" evidence="1">
    <location>
        <begin position="205"/>
        <end position="230"/>
    </location>
</feature>
<name>A0A0X3BIW9_9EURY</name>
<proteinExistence type="predicted"/>
<feature type="transmembrane region" description="Helical" evidence="1">
    <location>
        <begin position="174"/>
        <end position="193"/>
    </location>
</feature>
<dbReference type="EMBL" id="LT158599">
    <property type="protein sequence ID" value="CVK32018.1"/>
    <property type="molecule type" value="Genomic_DNA"/>
</dbReference>
<dbReference type="RefSeq" id="WP_238320481.1">
    <property type="nucleotide sequence ID" value="NZ_DAIMMY010000141.1"/>
</dbReference>
<dbReference type="Gene3D" id="1.10.287.70">
    <property type="match status" value="1"/>
</dbReference>
<dbReference type="SUPFAM" id="SSF81324">
    <property type="entry name" value="Voltage-gated potassium channels"/>
    <property type="match status" value="1"/>
</dbReference>
<feature type="domain" description="Potassium channel" evidence="2">
    <location>
        <begin position="142"/>
        <end position="228"/>
    </location>
</feature>
<evidence type="ECO:0000313" key="4">
    <source>
        <dbReference type="Proteomes" id="UP000069850"/>
    </source>
</evidence>
<feature type="transmembrane region" description="Helical" evidence="1">
    <location>
        <begin position="74"/>
        <end position="92"/>
    </location>
</feature>
<feature type="transmembrane region" description="Helical" evidence="1">
    <location>
        <begin position="48"/>
        <end position="67"/>
    </location>
</feature>
<dbReference type="KEGG" id="mema:MMAB1_0804"/>